<accession>A0A9N7V4I0</accession>
<reference evidence="1" key="1">
    <citation type="submission" date="2020-03" db="EMBL/GenBank/DDBJ databases">
        <authorList>
            <person name="Weist P."/>
        </authorList>
    </citation>
    <scope>NUCLEOTIDE SEQUENCE</scope>
</reference>
<organism evidence="1 2">
    <name type="scientific">Pleuronectes platessa</name>
    <name type="common">European plaice</name>
    <dbReference type="NCBI Taxonomy" id="8262"/>
    <lineage>
        <taxon>Eukaryota</taxon>
        <taxon>Metazoa</taxon>
        <taxon>Chordata</taxon>
        <taxon>Craniata</taxon>
        <taxon>Vertebrata</taxon>
        <taxon>Euteleostomi</taxon>
        <taxon>Actinopterygii</taxon>
        <taxon>Neopterygii</taxon>
        <taxon>Teleostei</taxon>
        <taxon>Neoteleostei</taxon>
        <taxon>Acanthomorphata</taxon>
        <taxon>Carangaria</taxon>
        <taxon>Pleuronectiformes</taxon>
        <taxon>Pleuronectoidei</taxon>
        <taxon>Pleuronectidae</taxon>
        <taxon>Pleuronectes</taxon>
    </lineage>
</organism>
<comment type="caution">
    <text evidence="1">The sequence shown here is derived from an EMBL/GenBank/DDBJ whole genome shotgun (WGS) entry which is preliminary data.</text>
</comment>
<keyword evidence="2" id="KW-1185">Reference proteome</keyword>
<evidence type="ECO:0000313" key="2">
    <source>
        <dbReference type="Proteomes" id="UP001153269"/>
    </source>
</evidence>
<proteinExistence type="predicted"/>
<name>A0A9N7V4I0_PLEPL</name>
<dbReference type="Proteomes" id="UP001153269">
    <property type="component" value="Unassembled WGS sequence"/>
</dbReference>
<gene>
    <name evidence="1" type="ORF">PLEPLA_LOCUS29704</name>
</gene>
<dbReference type="EMBL" id="CADEAL010002757">
    <property type="protein sequence ID" value="CAB1441990.1"/>
    <property type="molecule type" value="Genomic_DNA"/>
</dbReference>
<dbReference type="AlphaFoldDB" id="A0A9N7V4I0"/>
<protein>
    <submittedName>
        <fullName evidence="1">Uncharacterized protein</fullName>
    </submittedName>
</protein>
<evidence type="ECO:0000313" key="1">
    <source>
        <dbReference type="EMBL" id="CAB1441990.1"/>
    </source>
</evidence>
<sequence>MEVRAGEGEQDARETELTELVDADLSGREEAFTVTSKNTGSLYKVKQLAEHKGVNVSIRATQRGERKSRHILRVRCLNSVSAVNMEICSPALMVEYSDNCCYLFLI</sequence>